<comment type="subcellular location">
    <subcellularLocation>
        <location evidence="1">Membrane</location>
        <topology evidence="1">Multi-pass membrane protein</topology>
    </subcellularLocation>
</comment>
<feature type="transmembrane region" description="Helical" evidence="5">
    <location>
        <begin position="295"/>
        <end position="326"/>
    </location>
</feature>
<dbReference type="InterPro" id="IPR052706">
    <property type="entry name" value="Membrane-Transporter-like"/>
</dbReference>
<evidence type="ECO:0000259" key="6">
    <source>
        <dbReference type="PROSITE" id="PS50801"/>
    </source>
</evidence>
<dbReference type="PANTHER" id="PTHR43310">
    <property type="entry name" value="SULFATE TRANSPORTER YBAR-RELATED"/>
    <property type="match status" value="1"/>
</dbReference>
<dbReference type="EMBL" id="WOGT01000001">
    <property type="protein sequence ID" value="MUN54265.1"/>
    <property type="molecule type" value="Genomic_DNA"/>
</dbReference>
<feature type="transmembrane region" description="Helical" evidence="5">
    <location>
        <begin position="40"/>
        <end position="56"/>
    </location>
</feature>
<evidence type="ECO:0000256" key="5">
    <source>
        <dbReference type="SAM" id="Phobius"/>
    </source>
</evidence>
<dbReference type="Proteomes" id="UP000462152">
    <property type="component" value="Unassembled WGS sequence"/>
</dbReference>
<dbReference type="GO" id="GO:0016020">
    <property type="term" value="C:membrane"/>
    <property type="evidence" value="ECO:0007669"/>
    <property type="project" value="UniProtKB-SubCell"/>
</dbReference>
<dbReference type="PANTHER" id="PTHR43310:SF1">
    <property type="entry name" value="SULFATE TRANSPORTER YBAR-RELATED"/>
    <property type="match status" value="1"/>
</dbReference>
<dbReference type="SUPFAM" id="SSF52091">
    <property type="entry name" value="SpoIIaa-like"/>
    <property type="match status" value="1"/>
</dbReference>
<feature type="transmembrane region" description="Helical" evidence="5">
    <location>
        <begin position="169"/>
        <end position="188"/>
    </location>
</feature>
<dbReference type="Pfam" id="PF01740">
    <property type="entry name" value="STAS"/>
    <property type="match status" value="1"/>
</dbReference>
<dbReference type="Gene3D" id="3.30.750.24">
    <property type="entry name" value="STAS domain"/>
    <property type="match status" value="1"/>
</dbReference>
<accession>A0A7K1LGE8</accession>
<evidence type="ECO:0000313" key="7">
    <source>
        <dbReference type="EMBL" id="MUN54265.1"/>
    </source>
</evidence>
<keyword evidence="3 5" id="KW-1133">Transmembrane helix</keyword>
<organism evidence="7 8">
    <name type="scientific">Rothia koreensis</name>
    <dbReference type="NCBI Taxonomy" id="592378"/>
    <lineage>
        <taxon>Bacteria</taxon>
        <taxon>Bacillati</taxon>
        <taxon>Actinomycetota</taxon>
        <taxon>Actinomycetes</taxon>
        <taxon>Micrococcales</taxon>
        <taxon>Micrococcaceae</taxon>
        <taxon>Rothia</taxon>
    </lineage>
</organism>
<evidence type="ECO:0000256" key="4">
    <source>
        <dbReference type="ARBA" id="ARBA00023136"/>
    </source>
</evidence>
<dbReference type="InterPro" id="IPR036513">
    <property type="entry name" value="STAS_dom_sf"/>
</dbReference>
<feature type="transmembrane region" description="Helical" evidence="5">
    <location>
        <begin position="85"/>
        <end position="103"/>
    </location>
</feature>
<keyword evidence="2 5" id="KW-0812">Transmembrane</keyword>
<evidence type="ECO:0000313" key="8">
    <source>
        <dbReference type="Proteomes" id="UP000462152"/>
    </source>
</evidence>
<evidence type="ECO:0000256" key="2">
    <source>
        <dbReference type="ARBA" id="ARBA00022692"/>
    </source>
</evidence>
<reference evidence="7 8" key="1">
    <citation type="submission" date="2019-12" db="EMBL/GenBank/DDBJ databases">
        <authorList>
            <person name="Li J."/>
            <person name="Shi Y."/>
            <person name="Xu G."/>
            <person name="Xiao D."/>
            <person name="Ran X."/>
        </authorList>
    </citation>
    <scope>NUCLEOTIDE SEQUENCE [LARGE SCALE GENOMIC DNA]</scope>
    <source>
        <strain evidence="7 8">JCM 15915</strain>
    </source>
</reference>
<sequence>MSAVRHPRQGVTELLAGVVTSLALIPEATAFAIVTGLDPRTGLFGAVIIALVTSVLGGRPAMVSAAAGSVALVAAPLIMSHGLQYYLAAVVLSGVIQILLAAVGAAKLMRFIPRSVMKGFVNALAILIFSSQLPELMGVPSLVYPLVALGLVIVFVLPRITTVIPAPLVAIVVVTGVAVLAGGAAPTVGQKGSLPDALPVPVIPDVPWTAETFVTIAPIAVAMAIVGLIESLLTAKLVDDLTDSHSSKTKESWALGIANTVSGLFGCSAGCAMIGQTMINVKAGARTRLSSVAAALSVLALIMSLHGVLAIIPMAALVAVMIYVAFTTFDWHSISPRLLRRMPVAETLIMVLTVLVTVLTHNLALGVGVGVVAAMIAFARRVAHVVHVERTVTNEEGDVPTTATYTIHGTLFFASSNDLYYSFRYAEDPHEVVLDFNDARIWDASTVASVDSITHRYEKNGHEVQVVGLDPASAHLHGRLSGSL</sequence>
<feature type="transmembrane region" description="Helical" evidence="5">
    <location>
        <begin position="115"/>
        <end position="133"/>
    </location>
</feature>
<proteinExistence type="predicted"/>
<keyword evidence="4 5" id="KW-0472">Membrane</keyword>
<dbReference type="Pfam" id="PF00916">
    <property type="entry name" value="Sulfate_transp"/>
    <property type="match status" value="2"/>
</dbReference>
<dbReference type="AlphaFoldDB" id="A0A7K1LGE8"/>
<feature type="transmembrane region" description="Helical" evidence="5">
    <location>
        <begin position="347"/>
        <end position="378"/>
    </location>
</feature>
<name>A0A7K1LGE8_9MICC</name>
<gene>
    <name evidence="7" type="ORF">GMA10_03385</name>
</gene>
<feature type="domain" description="STAS" evidence="6">
    <location>
        <begin position="392"/>
        <end position="484"/>
    </location>
</feature>
<dbReference type="InterPro" id="IPR011547">
    <property type="entry name" value="SLC26A/SulP_dom"/>
</dbReference>
<dbReference type="PROSITE" id="PS50801">
    <property type="entry name" value="STAS"/>
    <property type="match status" value="1"/>
</dbReference>
<feature type="transmembrane region" description="Helical" evidence="5">
    <location>
        <begin position="208"/>
        <end position="233"/>
    </location>
</feature>
<feature type="transmembrane region" description="Helical" evidence="5">
    <location>
        <begin position="139"/>
        <end position="157"/>
    </location>
</feature>
<protein>
    <submittedName>
        <fullName evidence="7">Sodium-independent anion transporter</fullName>
    </submittedName>
</protein>
<evidence type="ECO:0000256" key="1">
    <source>
        <dbReference type="ARBA" id="ARBA00004141"/>
    </source>
</evidence>
<evidence type="ECO:0000256" key="3">
    <source>
        <dbReference type="ARBA" id="ARBA00022989"/>
    </source>
</evidence>
<keyword evidence="8" id="KW-1185">Reference proteome</keyword>
<feature type="transmembrane region" description="Helical" evidence="5">
    <location>
        <begin position="253"/>
        <end position="275"/>
    </location>
</feature>
<comment type="caution">
    <text evidence="7">The sequence shown here is derived from an EMBL/GenBank/DDBJ whole genome shotgun (WGS) entry which is preliminary data.</text>
</comment>
<dbReference type="OrthoDB" id="9771198at2"/>
<dbReference type="InterPro" id="IPR002645">
    <property type="entry name" value="STAS_dom"/>
</dbReference>
<dbReference type="RefSeq" id="WP_129314516.1">
    <property type="nucleotide sequence ID" value="NZ_NOIQ01000001.1"/>
</dbReference>